<dbReference type="InterPro" id="IPR005534">
    <property type="entry name" value="Curli_assmbl/transp-comp_CsgG"/>
</dbReference>
<dbReference type="Gene3D" id="3.40.50.10610">
    <property type="entry name" value="ABC-type transport auxiliary lipoprotein component"/>
    <property type="match status" value="1"/>
</dbReference>
<dbReference type="AlphaFoldDB" id="A0A2K8Z5U3"/>
<evidence type="ECO:0000256" key="4">
    <source>
        <dbReference type="ARBA" id="ARBA00023139"/>
    </source>
</evidence>
<reference evidence="6 7" key="1">
    <citation type="submission" date="2017-11" db="EMBL/GenBank/DDBJ databases">
        <title>Taxonomic description and genome sequences of Spirosoma HA7 sp. nov., isolated from pollen microhabitat of Corylus avellana.</title>
        <authorList>
            <person name="Ambika Manirajan B."/>
            <person name="Suarez C."/>
            <person name="Ratering S."/>
            <person name="Geissler-Plaum R."/>
            <person name="Cardinale M."/>
            <person name="Sylvia S."/>
        </authorList>
    </citation>
    <scope>NUCLEOTIDE SEQUENCE [LARGE SCALE GENOMIC DNA]</scope>
    <source>
        <strain evidence="6 7">HA7</strain>
    </source>
</reference>
<name>A0A2K8Z5U3_9BACT</name>
<dbReference type="OrthoDB" id="1110708at2"/>
<accession>A0A2K8Z5U3</accession>
<dbReference type="PANTHER" id="PTHR41164:SF1">
    <property type="entry name" value="CURLI PRODUCTION ASSEMBLY_TRANSPORT COMPONENT CSGG"/>
    <property type="match status" value="1"/>
</dbReference>
<evidence type="ECO:0000256" key="3">
    <source>
        <dbReference type="ARBA" id="ARBA00023136"/>
    </source>
</evidence>
<sequence length="485" mass="52784">MKIRLLTLIQVVILSGLISGLTGCTAFFHQPTQPRRARLGEETPTTVSLRQLPLAKEKVVAAVYKFRDLTGQYKQTETGTGFSTAVTQGTTNILLKALEESGWFIAIERENVSNLLNERKIVRSSVAQFKEGENLPPLLFAGIILEGGVVSYDANIITGGGGVQYFGAGASTQYRQDRVTVYLRAVSTKSGKILKTIYTSKTILSQTVNASLFRYVDFKRLLETETGLTTTEPGQLAVTEAIEKAVEGLIIEGVRDGLWSPADKSAGAMKTTLEAYEKEKTIMSETDVFGLRKEIAPPFLSLHPYAGVLRYYGDYARHTLKGSYGASLDFHITPVFGIQVNGATGVLASEGAFSRNITSLEGNLIIRPMPYERWTPLLFIGAGTVSQSGSSPFRFQGASYLQAQGGLGVQFSASKAIGFRSTISYNQPFTDALDGRIAGTRNDYYLRGTLGLVIHIGRFSLPKSRPLTTQGVFQQATPLNTTPKN</sequence>
<proteinExistence type="predicted"/>
<evidence type="ECO:0000313" key="6">
    <source>
        <dbReference type="EMBL" id="AUD05189.1"/>
    </source>
</evidence>
<keyword evidence="4" id="KW-0564">Palmitate</keyword>
<dbReference type="PANTHER" id="PTHR41164">
    <property type="entry name" value="CURLI PRODUCTION ASSEMBLY/TRANSPORT COMPONENT CSGG"/>
    <property type="match status" value="1"/>
</dbReference>
<dbReference type="RefSeq" id="WP_100991738.1">
    <property type="nucleotide sequence ID" value="NZ_CP025096.1"/>
</dbReference>
<keyword evidence="5" id="KW-0449">Lipoprotein</keyword>
<evidence type="ECO:0000256" key="1">
    <source>
        <dbReference type="ARBA" id="ARBA00022475"/>
    </source>
</evidence>
<dbReference type="KEGG" id="spir:CWM47_27095"/>
<protein>
    <submittedName>
        <fullName evidence="6">Curli production assembly protein CsgG</fullName>
    </submittedName>
</protein>
<evidence type="ECO:0000313" key="7">
    <source>
        <dbReference type="Proteomes" id="UP000232883"/>
    </source>
</evidence>
<keyword evidence="3" id="KW-0472">Membrane</keyword>
<evidence type="ECO:0000256" key="5">
    <source>
        <dbReference type="ARBA" id="ARBA00023288"/>
    </source>
</evidence>
<gene>
    <name evidence="6" type="ORF">CWM47_27095</name>
</gene>
<organism evidence="6 7">
    <name type="scientific">Spirosoma pollinicola</name>
    <dbReference type="NCBI Taxonomy" id="2057025"/>
    <lineage>
        <taxon>Bacteria</taxon>
        <taxon>Pseudomonadati</taxon>
        <taxon>Bacteroidota</taxon>
        <taxon>Cytophagia</taxon>
        <taxon>Cytophagales</taxon>
        <taxon>Cytophagaceae</taxon>
        <taxon>Spirosoma</taxon>
    </lineage>
</organism>
<dbReference type="Pfam" id="PF03783">
    <property type="entry name" value="CsgG"/>
    <property type="match status" value="1"/>
</dbReference>
<dbReference type="GO" id="GO:0030288">
    <property type="term" value="C:outer membrane-bounded periplasmic space"/>
    <property type="evidence" value="ECO:0007669"/>
    <property type="project" value="InterPro"/>
</dbReference>
<keyword evidence="2" id="KW-0732">Signal</keyword>
<dbReference type="Proteomes" id="UP000232883">
    <property type="component" value="Chromosome"/>
</dbReference>
<keyword evidence="7" id="KW-1185">Reference proteome</keyword>
<evidence type="ECO:0000256" key="2">
    <source>
        <dbReference type="ARBA" id="ARBA00022729"/>
    </source>
</evidence>
<dbReference type="PROSITE" id="PS51257">
    <property type="entry name" value="PROKAR_LIPOPROTEIN"/>
    <property type="match status" value="1"/>
</dbReference>
<keyword evidence="1" id="KW-1003">Cell membrane</keyword>
<dbReference type="EMBL" id="CP025096">
    <property type="protein sequence ID" value="AUD05189.1"/>
    <property type="molecule type" value="Genomic_DNA"/>
</dbReference>